<name>A0ABV6MAQ8_9ACTN</name>
<dbReference type="Gene3D" id="1.10.630.10">
    <property type="entry name" value="Cytochrome P450"/>
    <property type="match status" value="1"/>
</dbReference>
<dbReference type="PANTHER" id="PTHR46696">
    <property type="entry name" value="P450, PUTATIVE (EUROFUNG)-RELATED"/>
    <property type="match status" value="1"/>
</dbReference>
<protein>
    <submittedName>
        <fullName evidence="3">Cytochrome P450</fullName>
    </submittedName>
</protein>
<dbReference type="RefSeq" id="WP_377256471.1">
    <property type="nucleotide sequence ID" value="NZ_JBHLUH010000060.1"/>
</dbReference>
<evidence type="ECO:0000313" key="3">
    <source>
        <dbReference type="EMBL" id="MFC0531669.1"/>
    </source>
</evidence>
<dbReference type="PRINTS" id="PR00359">
    <property type="entry name" value="BP450"/>
</dbReference>
<keyword evidence="2" id="KW-0503">Monooxygenase</keyword>
<evidence type="ECO:0000256" key="1">
    <source>
        <dbReference type="ARBA" id="ARBA00010617"/>
    </source>
</evidence>
<proteinExistence type="inferred from homology"/>
<dbReference type="Pfam" id="PF00067">
    <property type="entry name" value="p450"/>
    <property type="match status" value="2"/>
</dbReference>
<keyword evidence="2" id="KW-0408">Iron</keyword>
<gene>
    <name evidence="3" type="ORF">ACFFIA_28885</name>
</gene>
<reference evidence="3 4" key="1">
    <citation type="submission" date="2024-09" db="EMBL/GenBank/DDBJ databases">
        <authorList>
            <person name="Sun Q."/>
            <person name="Mori K."/>
        </authorList>
    </citation>
    <scope>NUCLEOTIDE SEQUENCE [LARGE SCALE GENOMIC DNA]</scope>
    <source>
        <strain evidence="3 4">TBRC 3947</strain>
    </source>
</reference>
<dbReference type="InterPro" id="IPR001128">
    <property type="entry name" value="Cyt_P450"/>
</dbReference>
<dbReference type="PROSITE" id="PS00086">
    <property type="entry name" value="CYTOCHROME_P450"/>
    <property type="match status" value="1"/>
</dbReference>
<dbReference type="PANTHER" id="PTHR46696:SF1">
    <property type="entry name" value="CYTOCHROME P450 YJIB-RELATED"/>
    <property type="match status" value="1"/>
</dbReference>
<dbReference type="EMBL" id="JBHLUH010000060">
    <property type="protein sequence ID" value="MFC0531669.1"/>
    <property type="molecule type" value="Genomic_DNA"/>
</dbReference>
<dbReference type="Proteomes" id="UP001589867">
    <property type="component" value="Unassembled WGS sequence"/>
</dbReference>
<dbReference type="InterPro" id="IPR036396">
    <property type="entry name" value="Cyt_P450_sf"/>
</dbReference>
<evidence type="ECO:0000256" key="2">
    <source>
        <dbReference type="RuleBase" id="RU000461"/>
    </source>
</evidence>
<keyword evidence="2" id="KW-0349">Heme</keyword>
<keyword evidence="2" id="KW-0479">Metal-binding</keyword>
<dbReference type="SUPFAM" id="SSF48264">
    <property type="entry name" value="Cytochrome P450"/>
    <property type="match status" value="1"/>
</dbReference>
<dbReference type="InterPro" id="IPR017972">
    <property type="entry name" value="Cyt_P450_CS"/>
</dbReference>
<evidence type="ECO:0000313" key="4">
    <source>
        <dbReference type="Proteomes" id="UP001589867"/>
    </source>
</evidence>
<dbReference type="CDD" id="cd11032">
    <property type="entry name" value="P450_EryK-like"/>
    <property type="match status" value="1"/>
</dbReference>
<accession>A0ABV6MAQ8</accession>
<comment type="similarity">
    <text evidence="1 2">Belongs to the cytochrome P450 family.</text>
</comment>
<keyword evidence="2" id="KW-0560">Oxidoreductase</keyword>
<sequence>MTDHSTAAEQPPTTEDGGAALLRWLREKGAHGPVWRDEEGGAVHVFSHEHAGKVLADPKTFSSDMSAAVPDDVPNFIEGSLATTDPPRHRKLRQVVTDAFTAKTVASLEPRIVEVTNQLLDHVSGGEFEFVETLSNPLPVTVIAELLGIPISDQPKFRRWAEAAITATAEAQVGEAEFQINEWVADQVREMQEYLTDHAERRRKEPTGDLMSRLANAEVDGTRLTDNQVFSFAADLLFAGHITTTMLLGNTLLSLDENPAAAVAVRADRSRLPDLIEEVLRYRPPVTLTHRLTRQDTTVGDLDVPAGSLVVAWIISANRDEQRFPNPDVFDIDRASNPHMSFGHGIHFCIGAPLGRLEARLALNIILDRFPDLALAGKPDYLAAPGLFGVQTLPLRYTEARG</sequence>
<organism evidence="3 4">
    <name type="scientific">Phytohabitans kaempferiae</name>
    <dbReference type="NCBI Taxonomy" id="1620943"/>
    <lineage>
        <taxon>Bacteria</taxon>
        <taxon>Bacillati</taxon>
        <taxon>Actinomycetota</taxon>
        <taxon>Actinomycetes</taxon>
        <taxon>Micromonosporales</taxon>
        <taxon>Micromonosporaceae</taxon>
    </lineage>
</organism>
<dbReference type="InterPro" id="IPR002397">
    <property type="entry name" value="Cyt_P450_B"/>
</dbReference>
<keyword evidence="4" id="KW-1185">Reference proteome</keyword>
<comment type="caution">
    <text evidence="3">The sequence shown here is derived from an EMBL/GenBank/DDBJ whole genome shotgun (WGS) entry which is preliminary data.</text>
</comment>